<organism evidence="1 2">
    <name type="scientific">Candidatus Taylorbacteria bacterium RIFCSPHIGHO2_01_FULL_46_22b</name>
    <dbReference type="NCBI Taxonomy" id="1802301"/>
    <lineage>
        <taxon>Bacteria</taxon>
        <taxon>Candidatus Tayloriibacteriota</taxon>
    </lineage>
</organism>
<sequence>MKEIELDKLVEIGLAQDTDWHFHFLTPDCIFNDSPLYKVILETKEGKFSSSMSHKPLEQLKKLENHFYGRK</sequence>
<dbReference type="Proteomes" id="UP000178873">
    <property type="component" value="Unassembled WGS sequence"/>
</dbReference>
<proteinExistence type="predicted"/>
<name>A0A1G2M635_9BACT</name>
<gene>
    <name evidence="1" type="ORF">A2664_02695</name>
</gene>
<reference evidence="1 2" key="1">
    <citation type="journal article" date="2016" name="Nat. Commun.">
        <title>Thousands of microbial genomes shed light on interconnected biogeochemical processes in an aquifer system.</title>
        <authorList>
            <person name="Anantharaman K."/>
            <person name="Brown C.T."/>
            <person name="Hug L.A."/>
            <person name="Sharon I."/>
            <person name="Castelle C.J."/>
            <person name="Probst A.J."/>
            <person name="Thomas B.C."/>
            <person name="Singh A."/>
            <person name="Wilkins M.J."/>
            <person name="Karaoz U."/>
            <person name="Brodie E.L."/>
            <person name="Williams K.H."/>
            <person name="Hubbard S.S."/>
            <person name="Banfield J.F."/>
        </authorList>
    </citation>
    <scope>NUCLEOTIDE SEQUENCE [LARGE SCALE GENOMIC DNA]</scope>
</reference>
<dbReference type="AlphaFoldDB" id="A0A1G2M635"/>
<evidence type="ECO:0000313" key="2">
    <source>
        <dbReference type="Proteomes" id="UP000178873"/>
    </source>
</evidence>
<dbReference type="STRING" id="1802301.A2664_02695"/>
<comment type="caution">
    <text evidence="1">The sequence shown here is derived from an EMBL/GenBank/DDBJ whole genome shotgun (WGS) entry which is preliminary data.</text>
</comment>
<accession>A0A1G2M635</accession>
<evidence type="ECO:0000313" key="1">
    <source>
        <dbReference type="EMBL" id="OHA18522.1"/>
    </source>
</evidence>
<dbReference type="EMBL" id="MHRF01000004">
    <property type="protein sequence ID" value="OHA18522.1"/>
    <property type="molecule type" value="Genomic_DNA"/>
</dbReference>
<protein>
    <submittedName>
        <fullName evidence="1">Uncharacterized protein</fullName>
    </submittedName>
</protein>